<dbReference type="Proteomes" id="UP000024635">
    <property type="component" value="Unassembled WGS sequence"/>
</dbReference>
<dbReference type="SUPFAM" id="SSF57362">
    <property type="entry name" value="BPTI-like"/>
    <property type="match status" value="1"/>
</dbReference>
<name>A0A016TTG7_9BILA</name>
<proteinExistence type="predicted"/>
<dbReference type="AlphaFoldDB" id="A0A016TTG7"/>
<dbReference type="Gene3D" id="4.10.410.10">
    <property type="entry name" value="Pancreatic trypsin inhibitor Kunitz domain"/>
    <property type="match status" value="1"/>
</dbReference>
<evidence type="ECO:0000313" key="1">
    <source>
        <dbReference type="EMBL" id="EYC05693.1"/>
    </source>
</evidence>
<evidence type="ECO:0000313" key="2">
    <source>
        <dbReference type="Proteomes" id="UP000024635"/>
    </source>
</evidence>
<organism evidence="1 2">
    <name type="scientific">Ancylostoma ceylanicum</name>
    <dbReference type="NCBI Taxonomy" id="53326"/>
    <lineage>
        <taxon>Eukaryota</taxon>
        <taxon>Metazoa</taxon>
        <taxon>Ecdysozoa</taxon>
        <taxon>Nematoda</taxon>
        <taxon>Chromadorea</taxon>
        <taxon>Rhabditida</taxon>
        <taxon>Rhabditina</taxon>
        <taxon>Rhabditomorpha</taxon>
        <taxon>Strongyloidea</taxon>
        <taxon>Ancylostomatidae</taxon>
        <taxon>Ancylostomatinae</taxon>
        <taxon>Ancylostoma</taxon>
    </lineage>
</organism>
<dbReference type="InterPro" id="IPR036880">
    <property type="entry name" value="Kunitz_BPTI_sf"/>
</dbReference>
<gene>
    <name evidence="1" type="primary">Acey_s0080.g1316</name>
    <name evidence="1" type="ORF">Y032_0080g1316</name>
</gene>
<accession>A0A016TTG7</accession>
<comment type="caution">
    <text evidence="1">The sequence shown here is derived from an EMBL/GenBank/DDBJ whole genome shotgun (WGS) entry which is preliminary data.</text>
</comment>
<keyword evidence="2" id="KW-1185">Reference proteome</keyword>
<evidence type="ECO:0008006" key="3">
    <source>
        <dbReference type="Google" id="ProtNLM"/>
    </source>
</evidence>
<protein>
    <recommendedName>
        <fullName evidence="3">BPTI/Kunitz inhibitor domain-containing protein</fullName>
    </recommendedName>
</protein>
<dbReference type="EMBL" id="JARK01001416">
    <property type="protein sequence ID" value="EYC05693.1"/>
    <property type="molecule type" value="Genomic_DNA"/>
</dbReference>
<reference evidence="2" key="1">
    <citation type="journal article" date="2015" name="Nat. Genet.">
        <title>The genome and transcriptome of the zoonotic hookworm Ancylostoma ceylanicum identify infection-specific gene families.</title>
        <authorList>
            <person name="Schwarz E.M."/>
            <person name="Hu Y."/>
            <person name="Antoshechkin I."/>
            <person name="Miller M.M."/>
            <person name="Sternberg P.W."/>
            <person name="Aroian R.V."/>
        </authorList>
    </citation>
    <scope>NUCLEOTIDE SEQUENCE</scope>
    <source>
        <strain evidence="2">HY135</strain>
    </source>
</reference>
<dbReference type="GO" id="GO:0004867">
    <property type="term" value="F:serine-type endopeptidase inhibitor activity"/>
    <property type="evidence" value="ECO:0007669"/>
    <property type="project" value="InterPro"/>
</dbReference>
<sequence length="94" mass="10773">MPPLHTCMCQEIAEMKPSLFILFAVIYCCTVATPKNPICLEKLGWDNTAWGCDFSQYYYTYKKESGKCESFRLCTETGRNIFTTKEACEQACIN</sequence>